<keyword evidence="2" id="KW-1185">Reference proteome</keyword>
<dbReference type="EMBL" id="CP030850">
    <property type="protein sequence ID" value="AXE16350.1"/>
    <property type="molecule type" value="Genomic_DNA"/>
</dbReference>
<organism evidence="1 2">
    <name type="scientific">Runella rosea</name>
    <dbReference type="NCBI Taxonomy" id="2259595"/>
    <lineage>
        <taxon>Bacteria</taxon>
        <taxon>Pseudomonadati</taxon>
        <taxon>Bacteroidota</taxon>
        <taxon>Cytophagia</taxon>
        <taxon>Cytophagales</taxon>
        <taxon>Spirosomataceae</taxon>
        <taxon>Runella</taxon>
    </lineage>
</organism>
<dbReference type="Proteomes" id="UP000251993">
    <property type="component" value="Chromosome"/>
</dbReference>
<gene>
    <name evidence="1" type="ORF">DR864_00725</name>
</gene>
<dbReference type="RefSeq" id="WP_114065137.1">
    <property type="nucleotide sequence ID" value="NZ_CP030850.1"/>
</dbReference>
<proteinExistence type="predicted"/>
<dbReference type="OrthoDB" id="2781053at2"/>
<evidence type="ECO:0000313" key="2">
    <source>
        <dbReference type="Proteomes" id="UP000251993"/>
    </source>
</evidence>
<accession>A0A344TCH9</accession>
<sequence>MKSMQVKGLAIGMWQQVVNHSKSTGRKAIWGIGAVLTLGMASCDTTDDNVGPNFIHTSDFNKGNENWEAGLTDFSTQQDSIMEFSSKITALPTDSLKKGFMLTSHNRSDDAFMYLKRKLTGLAPNQTYNITFEVELASKYPEKGVGIGGSPGGAVYLKAGASGIEPQKVKDSTNAQHWTLNWDKGNQSSGGKNAIVLGTVGIEGETYKYQIIKRTNQSKAFSAKTNDKGELWLLVGTDSGFEGITTLYYTKVKAVLLKATI</sequence>
<dbReference type="KEGG" id="run:DR864_00725"/>
<protein>
    <submittedName>
        <fullName evidence="1">Uncharacterized protein</fullName>
    </submittedName>
</protein>
<evidence type="ECO:0000313" key="1">
    <source>
        <dbReference type="EMBL" id="AXE16350.1"/>
    </source>
</evidence>
<name>A0A344TCH9_9BACT</name>
<dbReference type="AlphaFoldDB" id="A0A344TCH9"/>
<reference evidence="1 2" key="1">
    <citation type="submission" date="2018-07" db="EMBL/GenBank/DDBJ databases">
        <title>Genome sequencing of Runella.</title>
        <authorList>
            <person name="Baek M.-G."/>
            <person name="Yi H."/>
        </authorList>
    </citation>
    <scope>NUCLEOTIDE SEQUENCE [LARGE SCALE GENOMIC DNA]</scope>
    <source>
        <strain evidence="1 2">HYN0085</strain>
    </source>
</reference>